<feature type="active site" description="Proton acceptor" evidence="2">
    <location>
        <position position="184"/>
    </location>
</feature>
<keyword evidence="5" id="KW-1185">Reference proteome</keyword>
<name>A0A9W7CG16_9STRA</name>
<gene>
    <name evidence="4" type="ORF">TrRE_jg8522</name>
</gene>
<feature type="non-terminal residue" evidence="4">
    <location>
        <position position="1"/>
    </location>
</feature>
<evidence type="ECO:0000313" key="5">
    <source>
        <dbReference type="Proteomes" id="UP001165082"/>
    </source>
</evidence>
<dbReference type="Gene3D" id="3.30.559.70">
    <property type="entry name" value="Choline/Carnitine o-acyltransferase, domain 2"/>
    <property type="match status" value="1"/>
</dbReference>
<sequence>MARFKLGVDAMVSLDGQMDSDKVENDLKLMEDFVESGRGKELWDAVVKLDERNAEKGDYPHSYIESHWDDMVYDGAYFESKFKEIVERGEGEDEAFMGYGTGLGRDEWAELRGKAEAGDEVSKSSLKCIDEAAFVVCLDKEDRGMTEDAESEMMLHGENGGNRWYDKHCLVRLGSGKIGYNFEHSFSDGMVWNRMIEEVMDDVRGEGEVKVFKRLEAGIGGGGGGVERLEWGFGGDVQGG</sequence>
<feature type="domain" description="Choline/carnitine acyltransferase" evidence="3">
    <location>
        <begin position="78"/>
        <end position="206"/>
    </location>
</feature>
<protein>
    <recommendedName>
        <fullName evidence="3">Choline/carnitine acyltransferase domain-containing protein</fullName>
    </recommendedName>
</protein>
<evidence type="ECO:0000313" key="4">
    <source>
        <dbReference type="EMBL" id="GMI03989.1"/>
    </source>
</evidence>
<proteinExistence type="predicted"/>
<evidence type="ECO:0000259" key="3">
    <source>
        <dbReference type="Pfam" id="PF00755"/>
    </source>
</evidence>
<dbReference type="SUPFAM" id="SSF52777">
    <property type="entry name" value="CoA-dependent acyltransferases"/>
    <property type="match status" value="1"/>
</dbReference>
<accession>A0A9W7CG16</accession>
<dbReference type="InterPro" id="IPR000542">
    <property type="entry name" value="Carn_acyl_trans"/>
</dbReference>
<dbReference type="AlphaFoldDB" id="A0A9W7CG16"/>
<organism evidence="4 5">
    <name type="scientific">Triparma retinervis</name>
    <dbReference type="NCBI Taxonomy" id="2557542"/>
    <lineage>
        <taxon>Eukaryota</taxon>
        <taxon>Sar</taxon>
        <taxon>Stramenopiles</taxon>
        <taxon>Ochrophyta</taxon>
        <taxon>Bolidophyceae</taxon>
        <taxon>Parmales</taxon>
        <taxon>Triparmaceae</taxon>
        <taxon>Triparma</taxon>
    </lineage>
</organism>
<dbReference type="Pfam" id="PF00755">
    <property type="entry name" value="Carn_acyltransf"/>
    <property type="match status" value="1"/>
</dbReference>
<dbReference type="EMBL" id="BRXZ01000056">
    <property type="protein sequence ID" value="GMI03989.1"/>
    <property type="molecule type" value="Genomic_DNA"/>
</dbReference>
<keyword evidence="1" id="KW-0808">Transferase</keyword>
<reference evidence="4" key="1">
    <citation type="submission" date="2022-07" db="EMBL/GenBank/DDBJ databases">
        <title>Genome analysis of Parmales, a sister group of diatoms, reveals the evolutionary specialization of diatoms from phago-mixotrophs to photoautotrophs.</title>
        <authorList>
            <person name="Ban H."/>
            <person name="Sato S."/>
            <person name="Yoshikawa S."/>
            <person name="Kazumasa Y."/>
            <person name="Nakamura Y."/>
            <person name="Ichinomiya M."/>
            <person name="Saitoh K."/>
            <person name="Sato N."/>
            <person name="Blanc-Mathieu R."/>
            <person name="Endo H."/>
            <person name="Kuwata A."/>
            <person name="Ogata H."/>
        </authorList>
    </citation>
    <scope>NUCLEOTIDE SEQUENCE</scope>
</reference>
<keyword evidence="1" id="KW-0012">Acyltransferase</keyword>
<evidence type="ECO:0000256" key="2">
    <source>
        <dbReference type="PIRSR" id="PIRSR600542-1"/>
    </source>
</evidence>
<dbReference type="InterPro" id="IPR039551">
    <property type="entry name" value="Cho/carn_acyl_trans"/>
</dbReference>
<dbReference type="InterPro" id="IPR042231">
    <property type="entry name" value="Cho/carn_acyl_trans_2"/>
</dbReference>
<evidence type="ECO:0000256" key="1">
    <source>
        <dbReference type="ARBA" id="ARBA00023315"/>
    </source>
</evidence>
<dbReference type="Proteomes" id="UP001165082">
    <property type="component" value="Unassembled WGS sequence"/>
</dbReference>
<dbReference type="PANTHER" id="PTHR22589">
    <property type="entry name" value="CARNITINE O-ACYLTRANSFERASE"/>
    <property type="match status" value="1"/>
</dbReference>
<dbReference type="GO" id="GO:0016746">
    <property type="term" value="F:acyltransferase activity"/>
    <property type="evidence" value="ECO:0007669"/>
    <property type="project" value="UniProtKB-KW"/>
</dbReference>
<dbReference type="OrthoDB" id="240216at2759"/>
<comment type="caution">
    <text evidence="4">The sequence shown here is derived from an EMBL/GenBank/DDBJ whole genome shotgun (WGS) entry which is preliminary data.</text>
</comment>